<dbReference type="EMBL" id="NKCI01000148">
    <property type="protein sequence ID" value="RSL51538.1"/>
    <property type="molecule type" value="Genomic_DNA"/>
</dbReference>
<evidence type="ECO:0000313" key="2">
    <source>
        <dbReference type="EMBL" id="RSL51538.1"/>
    </source>
</evidence>
<reference evidence="2 3" key="1">
    <citation type="submission" date="2017-06" db="EMBL/GenBank/DDBJ databases">
        <title>Comparative genomic analysis of Ambrosia Fusariam Clade fungi.</title>
        <authorList>
            <person name="Stajich J.E."/>
            <person name="Carrillo J."/>
            <person name="Kijimoto T."/>
            <person name="Eskalen A."/>
            <person name="O'Donnell K."/>
            <person name="Kasson M."/>
        </authorList>
    </citation>
    <scope>NUCLEOTIDE SEQUENCE [LARGE SCALE GENOMIC DNA]</scope>
    <source>
        <strain evidence="2 3">NRRL62584</strain>
    </source>
</reference>
<organism evidence="2 3">
    <name type="scientific">Fusarium duplospermum</name>
    <dbReference type="NCBI Taxonomy" id="1325734"/>
    <lineage>
        <taxon>Eukaryota</taxon>
        <taxon>Fungi</taxon>
        <taxon>Dikarya</taxon>
        <taxon>Ascomycota</taxon>
        <taxon>Pezizomycotina</taxon>
        <taxon>Sordariomycetes</taxon>
        <taxon>Hypocreomycetidae</taxon>
        <taxon>Hypocreales</taxon>
        <taxon>Nectriaceae</taxon>
        <taxon>Fusarium</taxon>
        <taxon>Fusarium solani species complex</taxon>
    </lineage>
</organism>
<accession>A0A428PEP8</accession>
<gene>
    <name evidence="2" type="ORF">CEP54_011361</name>
</gene>
<feature type="compositionally biased region" description="Pro residues" evidence="1">
    <location>
        <begin position="28"/>
        <end position="41"/>
    </location>
</feature>
<sequence length="99" mass="9721">MAAGRGGSSASTADVSSARTRPCAPVAPLSPPGDPAAPAPVPFPAVRAAPMSSGKLDMGQAPVTGAAFTWGVSGWSVEVAASVCARAATPCCIVRVDER</sequence>
<protein>
    <submittedName>
        <fullName evidence="2">Uncharacterized protein</fullName>
    </submittedName>
</protein>
<dbReference type="Proteomes" id="UP000288168">
    <property type="component" value="Unassembled WGS sequence"/>
</dbReference>
<evidence type="ECO:0000256" key="1">
    <source>
        <dbReference type="SAM" id="MobiDB-lite"/>
    </source>
</evidence>
<comment type="caution">
    <text evidence="2">The sequence shown here is derived from an EMBL/GenBank/DDBJ whole genome shotgun (WGS) entry which is preliminary data.</text>
</comment>
<feature type="region of interest" description="Disordered" evidence="1">
    <location>
        <begin position="1"/>
        <end position="41"/>
    </location>
</feature>
<name>A0A428PEP8_9HYPO</name>
<proteinExistence type="predicted"/>
<keyword evidence="3" id="KW-1185">Reference proteome</keyword>
<dbReference type="AlphaFoldDB" id="A0A428PEP8"/>
<evidence type="ECO:0000313" key="3">
    <source>
        <dbReference type="Proteomes" id="UP000288168"/>
    </source>
</evidence>